<dbReference type="GO" id="GO:1990238">
    <property type="term" value="F:double-stranded DNA endonuclease activity"/>
    <property type="evidence" value="ECO:0007669"/>
    <property type="project" value="EnsemblPlants"/>
</dbReference>
<dbReference type="GO" id="GO:0006308">
    <property type="term" value="P:DNA catabolic process"/>
    <property type="evidence" value="ECO:0007669"/>
    <property type="project" value="EnsemblPlants"/>
</dbReference>
<keyword evidence="4" id="KW-0540">Nuclease</keyword>
<dbReference type="FunFam" id="1.10.575.10:FF:000002">
    <property type="entry name" value="Endonuclease 2"/>
    <property type="match status" value="1"/>
</dbReference>
<accession>A0A0E0FFP9</accession>
<keyword evidence="6 11" id="KW-0732">Signal</keyword>
<dbReference type="GO" id="GO:0046872">
    <property type="term" value="F:metal ion binding"/>
    <property type="evidence" value="ECO:0007669"/>
    <property type="project" value="UniProtKB-KW"/>
</dbReference>
<dbReference type="GO" id="GO:0043765">
    <property type="term" value="F:T/G mismatch-specific endonuclease activity"/>
    <property type="evidence" value="ECO:0007669"/>
    <property type="project" value="EnsemblPlants"/>
</dbReference>
<comment type="similarity">
    <text evidence="2">Belongs to the nuclease type I family.</text>
</comment>
<dbReference type="InterPro" id="IPR008947">
    <property type="entry name" value="PLipase_C/P1_nuclease_dom_sf"/>
</dbReference>
<sequence length="312" mass="34659">MQQSIMSTLPLLLLLLFSSLFPAPSHAWGVHGHLIVCQIAQARTFFRLLPRSAPRLLSSDRLGRLSDAAAAAVRGLLPSYAGGNLSSLCSWADGVKLRYPWSAPLHYIDTPDHLCSYTYDRDCKDEDSFRGRCVAGSINNYTSQLLTYDATSPSTQYNLTQALLFLAHFVGDIHQPLHVGFTSDKGGNTIDVHWYTRKTVLHHVWDDNIIETAENDYYGEGVAEFVDALMQNITGEWSQRVPGWEECSKNQTTCPDTYASESIAAACDWAYKDVTEDSVLEDAYFGSRLPVVNLRLAQGGVRLAATLNRIFS</sequence>
<dbReference type="STRING" id="4536.A0A0E0FFP9"/>
<dbReference type="EnsemblPlants" id="ONIVA01G02000.1">
    <property type="protein sequence ID" value="ONIVA01G02000.1"/>
    <property type="gene ID" value="ONIVA01G02000"/>
</dbReference>
<dbReference type="OMA" id="QNITGEW"/>
<evidence type="ECO:0000256" key="9">
    <source>
        <dbReference type="ARBA" id="ARBA00023157"/>
    </source>
</evidence>
<dbReference type="eggNOG" id="ENOG502QRXU">
    <property type="taxonomic scope" value="Eukaryota"/>
</dbReference>
<evidence type="ECO:0000256" key="8">
    <source>
        <dbReference type="ARBA" id="ARBA00022801"/>
    </source>
</evidence>
<evidence type="ECO:0000256" key="5">
    <source>
        <dbReference type="ARBA" id="ARBA00022723"/>
    </source>
</evidence>
<dbReference type="GO" id="GO:0003676">
    <property type="term" value="F:nucleic acid binding"/>
    <property type="evidence" value="ECO:0007669"/>
    <property type="project" value="InterPro"/>
</dbReference>
<evidence type="ECO:0000256" key="1">
    <source>
        <dbReference type="ARBA" id="ARBA00000245"/>
    </source>
</evidence>
<evidence type="ECO:0000256" key="2">
    <source>
        <dbReference type="ARBA" id="ARBA00009547"/>
    </source>
</evidence>
<name>A0A0E0FFP9_ORYNI</name>
<dbReference type="Gramene" id="ONIVA01G02000.1">
    <property type="protein sequence ID" value="ONIVA01G02000.1"/>
    <property type="gene ID" value="ONIVA01G02000"/>
</dbReference>
<keyword evidence="9" id="KW-1015">Disulfide bond</keyword>
<dbReference type="AlphaFoldDB" id="A0A0E0FFP9"/>
<dbReference type="PANTHER" id="PTHR33146:SF27">
    <property type="entry name" value="ENDONUCLEASE 2"/>
    <property type="match status" value="1"/>
</dbReference>
<evidence type="ECO:0000313" key="12">
    <source>
        <dbReference type="EnsemblPlants" id="ONIVA01G02000.1"/>
    </source>
</evidence>
<keyword evidence="7" id="KW-0255">Endonuclease</keyword>
<evidence type="ECO:0000256" key="6">
    <source>
        <dbReference type="ARBA" id="ARBA00022729"/>
    </source>
</evidence>
<proteinExistence type="inferred from homology"/>
<evidence type="ECO:0000256" key="3">
    <source>
        <dbReference type="ARBA" id="ARBA00012562"/>
    </source>
</evidence>
<dbReference type="SUPFAM" id="SSF48537">
    <property type="entry name" value="Phospholipase C/P1 nuclease"/>
    <property type="match status" value="1"/>
</dbReference>
<evidence type="ECO:0000256" key="11">
    <source>
        <dbReference type="SAM" id="SignalP"/>
    </source>
</evidence>
<evidence type="ECO:0000256" key="10">
    <source>
        <dbReference type="ARBA" id="ARBA00023180"/>
    </source>
</evidence>
<organism evidence="12">
    <name type="scientific">Oryza nivara</name>
    <name type="common">Indian wild rice</name>
    <name type="synonym">Oryza sativa f. spontanea</name>
    <dbReference type="NCBI Taxonomy" id="4536"/>
    <lineage>
        <taxon>Eukaryota</taxon>
        <taxon>Viridiplantae</taxon>
        <taxon>Streptophyta</taxon>
        <taxon>Embryophyta</taxon>
        <taxon>Tracheophyta</taxon>
        <taxon>Spermatophyta</taxon>
        <taxon>Magnoliopsida</taxon>
        <taxon>Liliopsida</taxon>
        <taxon>Poales</taxon>
        <taxon>Poaceae</taxon>
        <taxon>BOP clade</taxon>
        <taxon>Oryzoideae</taxon>
        <taxon>Oryzeae</taxon>
        <taxon>Oryzinae</taxon>
        <taxon>Oryza</taxon>
    </lineage>
</organism>
<keyword evidence="8" id="KW-0378">Hydrolase</keyword>
<evidence type="ECO:0000256" key="4">
    <source>
        <dbReference type="ARBA" id="ARBA00022722"/>
    </source>
</evidence>
<reference evidence="12" key="2">
    <citation type="submission" date="2018-04" db="EMBL/GenBank/DDBJ databases">
        <title>OnivRS2 (Oryza nivara Reference Sequence Version 2).</title>
        <authorList>
            <person name="Zhang J."/>
            <person name="Kudrna D."/>
            <person name="Lee S."/>
            <person name="Talag J."/>
            <person name="Rajasekar S."/>
            <person name="Welchert J."/>
            <person name="Hsing Y.-I."/>
            <person name="Wing R.A."/>
        </authorList>
    </citation>
    <scope>NUCLEOTIDE SEQUENCE [LARGE SCALE GENOMIC DNA]</scope>
</reference>
<dbReference type="InterPro" id="IPR003154">
    <property type="entry name" value="S1/P1nuclease"/>
</dbReference>
<keyword evidence="5" id="KW-0479">Metal-binding</keyword>
<reference evidence="12" key="1">
    <citation type="submission" date="2015-04" db="UniProtKB">
        <authorList>
            <consortium name="EnsemblPlants"/>
        </authorList>
    </citation>
    <scope>IDENTIFICATION</scope>
    <source>
        <strain evidence="12">SL10</strain>
    </source>
</reference>
<dbReference type="EC" id="3.1.30.1" evidence="3"/>
<comment type="catalytic activity">
    <reaction evidence="1">
        <text>Endonucleolytic cleavage to 5'-phosphomononucleotide and 5'-phosphooligonucleotide end-products.</text>
        <dbReference type="EC" id="3.1.30.1"/>
    </reaction>
</comment>
<dbReference type="Pfam" id="PF02265">
    <property type="entry name" value="S1-P1_nuclease"/>
    <property type="match status" value="1"/>
</dbReference>
<dbReference type="HOGENOM" id="CLU_044365_3_0_1"/>
<dbReference type="GO" id="GO:0004521">
    <property type="term" value="F:RNA endonuclease activity"/>
    <property type="evidence" value="ECO:0007669"/>
    <property type="project" value="EnsemblPlants"/>
</dbReference>
<keyword evidence="10" id="KW-0325">Glycoprotein</keyword>
<dbReference type="CDD" id="cd11010">
    <property type="entry name" value="S1-P1_nuclease"/>
    <property type="match status" value="1"/>
</dbReference>
<dbReference type="PANTHER" id="PTHR33146">
    <property type="entry name" value="ENDONUCLEASE 4"/>
    <property type="match status" value="1"/>
</dbReference>
<keyword evidence="13" id="KW-1185">Reference proteome</keyword>
<evidence type="ECO:0000256" key="7">
    <source>
        <dbReference type="ARBA" id="ARBA00022759"/>
    </source>
</evidence>
<feature type="signal peptide" evidence="11">
    <location>
        <begin position="1"/>
        <end position="27"/>
    </location>
</feature>
<dbReference type="Proteomes" id="UP000006591">
    <property type="component" value="Chromosome 1"/>
</dbReference>
<dbReference type="GO" id="GO:0000014">
    <property type="term" value="F:single-stranded DNA endodeoxyribonuclease activity"/>
    <property type="evidence" value="ECO:0007669"/>
    <property type="project" value="EnsemblPlants"/>
</dbReference>
<dbReference type="Gene3D" id="1.10.575.10">
    <property type="entry name" value="P1 Nuclease"/>
    <property type="match status" value="1"/>
</dbReference>
<feature type="chain" id="PRO_5002359019" description="Aspergillus nuclease S1" evidence="11">
    <location>
        <begin position="28"/>
        <end position="312"/>
    </location>
</feature>
<protein>
    <recommendedName>
        <fullName evidence="3">Aspergillus nuclease S1</fullName>
        <ecNumber evidence="3">3.1.30.1</ecNumber>
    </recommendedName>
</protein>
<evidence type="ECO:0000313" key="13">
    <source>
        <dbReference type="Proteomes" id="UP000006591"/>
    </source>
</evidence>